<dbReference type="EMBL" id="BDCX01000011">
    <property type="protein sequence ID" value="GAT68951.1"/>
    <property type="molecule type" value="Genomic_DNA"/>
</dbReference>
<sequence length="153" mass="16453">MADGYTAHIRSKQPTGPYFLAGWSFGGMLAHAIARRLQDQGDDVALLAVIDAFPAAEGAIDRDTLPTREEAEEEVARLIQQEIDLMGWDGATDDPAGPSLQKSASEAMLGNTSAYLAHLPDVFHGDLLVFVAAPKRRDRSGRPRPPGSPMSQV</sequence>
<gene>
    <name evidence="2" type="ORF">PS9374_04616</name>
</gene>
<feature type="domain" description="Thioesterase" evidence="1">
    <location>
        <begin position="1"/>
        <end position="76"/>
    </location>
</feature>
<reference evidence="3" key="2">
    <citation type="submission" date="2016-04" db="EMBL/GenBank/DDBJ databases">
        <title>Planomonospora sphaerica JCM9374 whole genome shotgun sequence.</title>
        <authorList>
            <person name="Suzuki T."/>
            <person name="Dohra H."/>
            <person name="Kodani S."/>
        </authorList>
    </citation>
    <scope>NUCLEOTIDE SEQUENCE [LARGE SCALE GENOMIC DNA]</scope>
    <source>
        <strain evidence="3">JCM 9374</strain>
    </source>
</reference>
<dbReference type="InterPro" id="IPR001031">
    <property type="entry name" value="Thioesterase"/>
</dbReference>
<dbReference type="AlphaFoldDB" id="A0A171DJD7"/>
<reference evidence="2 3" key="1">
    <citation type="journal article" date="2016" name="Genome Announc.">
        <title>Draft Genome Sequence of Planomonospora sphaerica JCM9374, a Rare Actinomycete.</title>
        <authorList>
            <person name="Dohra H."/>
            <person name="Suzuki T."/>
            <person name="Inoue Y."/>
            <person name="Kodani S."/>
        </authorList>
    </citation>
    <scope>NUCLEOTIDE SEQUENCE [LARGE SCALE GENOMIC DNA]</scope>
    <source>
        <strain evidence="2 3">JCM 9374</strain>
    </source>
</reference>
<keyword evidence="3" id="KW-1185">Reference proteome</keyword>
<dbReference type="Gene3D" id="3.40.50.1820">
    <property type="entry name" value="alpha/beta hydrolase"/>
    <property type="match status" value="1"/>
</dbReference>
<accession>A0A171DJD7</accession>
<proteinExistence type="predicted"/>
<evidence type="ECO:0000313" key="3">
    <source>
        <dbReference type="Proteomes" id="UP000077701"/>
    </source>
</evidence>
<name>A0A171DJD7_9ACTN</name>
<protein>
    <submittedName>
        <fullName evidence="2">Non-ribosomal peptide synthetase</fullName>
    </submittedName>
</protein>
<comment type="caution">
    <text evidence="2">The sequence shown here is derived from an EMBL/GenBank/DDBJ whole genome shotgun (WGS) entry which is preliminary data.</text>
</comment>
<dbReference type="STRING" id="161355.PS9374_04616"/>
<dbReference type="Pfam" id="PF00975">
    <property type="entry name" value="Thioesterase"/>
    <property type="match status" value="1"/>
</dbReference>
<dbReference type="Proteomes" id="UP000077701">
    <property type="component" value="Unassembled WGS sequence"/>
</dbReference>
<evidence type="ECO:0000259" key="1">
    <source>
        <dbReference type="Pfam" id="PF00975"/>
    </source>
</evidence>
<evidence type="ECO:0000313" key="2">
    <source>
        <dbReference type="EMBL" id="GAT68951.1"/>
    </source>
</evidence>
<dbReference type="InterPro" id="IPR029058">
    <property type="entry name" value="AB_hydrolase_fold"/>
</dbReference>
<organism evidence="2 3">
    <name type="scientific">Planomonospora sphaerica</name>
    <dbReference type="NCBI Taxonomy" id="161355"/>
    <lineage>
        <taxon>Bacteria</taxon>
        <taxon>Bacillati</taxon>
        <taxon>Actinomycetota</taxon>
        <taxon>Actinomycetes</taxon>
        <taxon>Streptosporangiales</taxon>
        <taxon>Streptosporangiaceae</taxon>
        <taxon>Planomonospora</taxon>
    </lineage>
</organism>
<dbReference type="SUPFAM" id="SSF53474">
    <property type="entry name" value="alpha/beta-Hydrolases"/>
    <property type="match status" value="1"/>
</dbReference>